<dbReference type="InterPro" id="IPR029044">
    <property type="entry name" value="Nucleotide-diphossugar_trans"/>
</dbReference>
<sequence>MAALPALRLLLCCSLWARSGASFPPEPPADSAPLPESPLQKPTVFIAILARNAAHALPRCLGCLERLRYPKSRLAIWAATDHNVDNTTEILREWLKNVQKLYHYVEWRPMEEPQ</sequence>
<reference evidence="2" key="2">
    <citation type="submission" date="2025-09" db="UniProtKB">
        <authorList>
            <consortium name="Ensembl"/>
        </authorList>
    </citation>
    <scope>IDENTIFICATION</scope>
</reference>
<keyword evidence="3" id="KW-1185">Reference proteome</keyword>
<dbReference type="Ensembl" id="ENSCSRT00000028530.1">
    <property type="protein sequence ID" value="ENSCSRP00000027402.1"/>
    <property type="gene ID" value="ENSCSRG00000020301.1"/>
</dbReference>
<evidence type="ECO:0000313" key="2">
    <source>
        <dbReference type="Ensembl" id="ENSCSRP00000027402.1"/>
    </source>
</evidence>
<evidence type="ECO:0000256" key="1">
    <source>
        <dbReference type="SAM" id="SignalP"/>
    </source>
</evidence>
<dbReference type="SUPFAM" id="SSF53448">
    <property type="entry name" value="Nucleotide-diphospho-sugar transferases"/>
    <property type="match status" value="1"/>
</dbReference>
<proteinExistence type="predicted"/>
<feature type="chain" id="PRO_5034475218" evidence="1">
    <location>
        <begin position="22"/>
        <end position="114"/>
    </location>
</feature>
<feature type="signal peptide" evidence="1">
    <location>
        <begin position="1"/>
        <end position="21"/>
    </location>
</feature>
<keyword evidence="1" id="KW-0732">Signal</keyword>
<reference evidence="2" key="1">
    <citation type="submission" date="2025-08" db="UniProtKB">
        <authorList>
            <consortium name="Ensembl"/>
        </authorList>
    </citation>
    <scope>IDENTIFICATION</scope>
</reference>
<accession>A0A8C3TAE0</accession>
<evidence type="ECO:0000313" key="3">
    <source>
        <dbReference type="Proteomes" id="UP000694403"/>
    </source>
</evidence>
<name>A0A8C3TAE0_CHESE</name>
<dbReference type="Proteomes" id="UP000694403">
    <property type="component" value="Unplaced"/>
</dbReference>
<dbReference type="PANTHER" id="PTHR10730">
    <property type="entry name" value="PROCOLLAGEN-LYSINE,2-OXOGLUTARATE 5-DIOXYGENASE/GLYCOSYLTRANSFERASE 25 FAMILY MEMBER"/>
    <property type="match status" value="1"/>
</dbReference>
<organism evidence="2 3">
    <name type="scientific">Chelydra serpentina</name>
    <name type="common">Snapping turtle</name>
    <name type="synonym">Testudo serpentina</name>
    <dbReference type="NCBI Taxonomy" id="8475"/>
    <lineage>
        <taxon>Eukaryota</taxon>
        <taxon>Metazoa</taxon>
        <taxon>Chordata</taxon>
        <taxon>Craniata</taxon>
        <taxon>Vertebrata</taxon>
        <taxon>Euteleostomi</taxon>
        <taxon>Archelosauria</taxon>
        <taxon>Testudinata</taxon>
        <taxon>Testudines</taxon>
        <taxon>Cryptodira</taxon>
        <taxon>Durocryptodira</taxon>
        <taxon>Americhelydia</taxon>
        <taxon>Chelydroidea</taxon>
        <taxon>Chelydridae</taxon>
        <taxon>Chelydra</taxon>
    </lineage>
</organism>
<protein>
    <submittedName>
        <fullName evidence="2">Uncharacterized protein</fullName>
    </submittedName>
</protein>
<dbReference type="GO" id="GO:0050211">
    <property type="term" value="F:procollagen galactosyltransferase activity"/>
    <property type="evidence" value="ECO:0007669"/>
    <property type="project" value="TreeGrafter"/>
</dbReference>
<dbReference type="AlphaFoldDB" id="A0A8C3TAE0"/>
<dbReference type="InterPro" id="IPR050757">
    <property type="entry name" value="Collagen_mod_GT25"/>
</dbReference>
<dbReference type="PANTHER" id="PTHR10730:SF8">
    <property type="entry name" value="PROCOLLAGEN GALACTOSYLTRANSFERASE 2"/>
    <property type="match status" value="1"/>
</dbReference>